<dbReference type="CDD" id="cd02439">
    <property type="entry name" value="DMB-PRT_CobT"/>
    <property type="match status" value="1"/>
</dbReference>
<dbReference type="EC" id="2.4.2.21" evidence="1"/>
<dbReference type="NCBIfam" id="TIGR03160">
    <property type="entry name" value="cobT_DBIPRT"/>
    <property type="match status" value="1"/>
</dbReference>
<dbReference type="InterPro" id="IPR003200">
    <property type="entry name" value="Nict_dMeBzImd_PRibTrfase"/>
</dbReference>
<proteinExistence type="predicted"/>
<keyword evidence="2" id="KW-0328">Glycosyltransferase</keyword>
<dbReference type="GO" id="GO:0016757">
    <property type="term" value="F:glycosyltransferase activity"/>
    <property type="evidence" value="ECO:0007669"/>
    <property type="project" value="UniProtKB-KW"/>
</dbReference>
<sequence length="265" mass="28056">MVHNFLNQGAAINVFARQHGIALRVVDAGVDAEFAEHPLLLNHKIRRGSRDALHEAAMTRDECIRALQAGMSVVERMPGNLLIVGDMGIGNTSAASLLLARLGELPLSLCIGRGTGLDDEGLARKQDILCRVLARHPQAQAPLDTLAAFGGLEIAMMAGALIMAASQRRVLLMDGFIAGTALLVAERLAPGVRDYAVFAHRSGEPGHRQLLALLNAEPLLDLGMRLGEGSAAALAYPLLLSAAAFLEEMASFDSAGISRQEQAPC</sequence>
<dbReference type="NCBIfam" id="NF000996">
    <property type="entry name" value="PRK00105.1"/>
    <property type="match status" value="1"/>
</dbReference>
<dbReference type="EMBL" id="BAABCX010000001">
    <property type="protein sequence ID" value="GAA3532584.1"/>
    <property type="molecule type" value="Genomic_DNA"/>
</dbReference>
<keyword evidence="2" id="KW-0808">Transferase</keyword>
<name>A0ABP6VGM4_9GAMM</name>
<protein>
    <recommendedName>
        <fullName evidence="1">Nicotinate-nucleotide--dimethylbenzimidazole phosphoribosyltransferase</fullName>
        <ecNumber evidence="1">2.4.2.21</ecNumber>
    </recommendedName>
</protein>
<dbReference type="SUPFAM" id="SSF52733">
    <property type="entry name" value="Nicotinate mononucleotide:5,6-dimethylbenzimidazole phosphoribosyltransferase (CobT)"/>
    <property type="match status" value="1"/>
</dbReference>
<evidence type="ECO:0000313" key="2">
    <source>
        <dbReference type="EMBL" id="GAA3532584.1"/>
    </source>
</evidence>
<evidence type="ECO:0000256" key="1">
    <source>
        <dbReference type="NCBIfam" id="TIGR03160"/>
    </source>
</evidence>
<comment type="caution">
    <text evidence="2">The sequence shown here is derived from an EMBL/GenBank/DDBJ whole genome shotgun (WGS) entry which is preliminary data.</text>
</comment>
<evidence type="ECO:0000313" key="3">
    <source>
        <dbReference type="Proteomes" id="UP001500795"/>
    </source>
</evidence>
<dbReference type="Proteomes" id="UP001500795">
    <property type="component" value="Unassembled WGS sequence"/>
</dbReference>
<dbReference type="InterPro" id="IPR036087">
    <property type="entry name" value="Nict_dMeBzImd_PRibTrfase_sf"/>
</dbReference>
<dbReference type="InterPro" id="IPR017846">
    <property type="entry name" value="Nict_dMeBzImd_PRibTrfase_bact"/>
</dbReference>
<dbReference type="Gene3D" id="3.40.50.10210">
    <property type="match status" value="1"/>
</dbReference>
<reference evidence="3" key="1">
    <citation type="journal article" date="2019" name="Int. J. Syst. Evol. Microbiol.">
        <title>The Global Catalogue of Microorganisms (GCM) 10K type strain sequencing project: providing services to taxonomists for standard genome sequencing and annotation.</title>
        <authorList>
            <consortium name="The Broad Institute Genomics Platform"/>
            <consortium name="The Broad Institute Genome Sequencing Center for Infectious Disease"/>
            <person name="Wu L."/>
            <person name="Ma J."/>
        </authorList>
    </citation>
    <scope>NUCLEOTIDE SEQUENCE [LARGE SCALE GENOMIC DNA]</scope>
    <source>
        <strain evidence="3">JCM 17110</strain>
    </source>
</reference>
<gene>
    <name evidence="2" type="primary">cobT_1</name>
    <name evidence="2" type="ORF">GCM10022394_09870</name>
</gene>
<keyword evidence="3" id="KW-1185">Reference proteome</keyword>
<organism evidence="2 3">
    <name type="scientific">Zobellella aerophila</name>
    <dbReference type="NCBI Taxonomy" id="870480"/>
    <lineage>
        <taxon>Bacteria</taxon>
        <taxon>Pseudomonadati</taxon>
        <taxon>Pseudomonadota</taxon>
        <taxon>Gammaproteobacteria</taxon>
        <taxon>Aeromonadales</taxon>
        <taxon>Aeromonadaceae</taxon>
        <taxon>Zobellella</taxon>
    </lineage>
</organism>
<accession>A0ABP6VGM4</accession>
<dbReference type="PANTHER" id="PTHR43463">
    <property type="entry name" value="NICOTINATE-NUCLEOTIDE--DIMETHYLBENZIMIDAZOLE PHOSPHORIBOSYLTRANSFERASE"/>
    <property type="match status" value="1"/>
</dbReference>
<dbReference type="PANTHER" id="PTHR43463:SF1">
    <property type="entry name" value="NICOTINATE-NUCLEOTIDE--DIMETHYLBENZIMIDAZOLE PHOSPHORIBOSYLTRANSFERASE"/>
    <property type="match status" value="1"/>
</dbReference>
<dbReference type="Pfam" id="PF02277">
    <property type="entry name" value="DBI_PRT"/>
    <property type="match status" value="1"/>
</dbReference>